<organism evidence="1">
    <name type="scientific">Siphoviridae sp. ctHNH2</name>
    <dbReference type="NCBI Taxonomy" id="2827273"/>
    <lineage>
        <taxon>Viruses</taxon>
        <taxon>Duplodnaviria</taxon>
        <taxon>Heunggongvirae</taxon>
        <taxon>Uroviricota</taxon>
        <taxon>Caudoviricetes</taxon>
    </lineage>
</organism>
<evidence type="ECO:0000313" key="1">
    <source>
        <dbReference type="EMBL" id="DAE28022.1"/>
    </source>
</evidence>
<protein>
    <submittedName>
        <fullName evidence="1">Uncharacterized protein</fullName>
    </submittedName>
</protein>
<dbReference type="EMBL" id="BK015848">
    <property type="protein sequence ID" value="DAE28022.1"/>
    <property type="molecule type" value="Genomic_DNA"/>
</dbReference>
<sequence>MAFDIKTLITDRTAADAASGTDKGYYNATDLNRVGAAVKYIAERFTGYGYAVAVSPKADWSESDTPTASQMETYRLNIANLRAVIAVMASTPETPETMRALNYVKANNIERILQDLDTLIANMEQAWFFSGDLYAGET</sequence>
<accession>A0A8S5R9C2</accession>
<reference evidence="1" key="1">
    <citation type="journal article" date="2021" name="Proc. Natl. Acad. Sci. U.S.A.">
        <title>A Catalog of Tens of Thousands of Viruses from Human Metagenomes Reveals Hidden Associations with Chronic Diseases.</title>
        <authorList>
            <person name="Tisza M.J."/>
            <person name="Buck C.B."/>
        </authorList>
    </citation>
    <scope>NUCLEOTIDE SEQUENCE</scope>
    <source>
        <strain evidence="1">CtHNH2</strain>
    </source>
</reference>
<proteinExistence type="predicted"/>
<name>A0A8S5R9C2_9CAUD</name>